<organism evidence="1 2">
    <name type="scientific">Sulfurovum zhangzhouensis</name>
    <dbReference type="NCBI Taxonomy" id="3019067"/>
    <lineage>
        <taxon>Bacteria</taxon>
        <taxon>Pseudomonadati</taxon>
        <taxon>Campylobacterota</taxon>
        <taxon>Epsilonproteobacteria</taxon>
        <taxon>Campylobacterales</taxon>
        <taxon>Sulfurovaceae</taxon>
        <taxon>Sulfurovum</taxon>
    </lineage>
</organism>
<keyword evidence="2" id="KW-1185">Reference proteome</keyword>
<evidence type="ECO:0000313" key="1">
    <source>
        <dbReference type="EMBL" id="MDM5272499.1"/>
    </source>
</evidence>
<comment type="caution">
    <text evidence="1">The sequence shown here is derived from an EMBL/GenBank/DDBJ whole genome shotgun (WGS) entry which is preliminary data.</text>
</comment>
<accession>A0ABT7R140</accession>
<dbReference type="Proteomes" id="UP001169069">
    <property type="component" value="Unassembled WGS sequence"/>
</dbReference>
<evidence type="ECO:0000313" key="2">
    <source>
        <dbReference type="Proteomes" id="UP001169069"/>
    </source>
</evidence>
<sequence length="68" mass="7923">MVKSYGMNGYLQEAIIATALLMNEYLPNKLIYKEVHKKALGVYLYIMENKENFKEKLTKSQLQKAHSI</sequence>
<dbReference type="RefSeq" id="WP_289414316.1">
    <property type="nucleotide sequence ID" value="NZ_JAQIBD010000004.1"/>
</dbReference>
<dbReference type="EMBL" id="JAQIBD010000004">
    <property type="protein sequence ID" value="MDM5272499.1"/>
    <property type="molecule type" value="Genomic_DNA"/>
</dbReference>
<name>A0ABT7R140_9BACT</name>
<reference evidence="1" key="1">
    <citation type="submission" date="2023-01" db="EMBL/GenBank/DDBJ databases">
        <title>Sulfurovum sp. zt1-1 genome assembly.</title>
        <authorList>
            <person name="Wang J."/>
        </authorList>
    </citation>
    <scope>NUCLEOTIDE SEQUENCE</scope>
    <source>
        <strain evidence="1">Zt1-1</strain>
    </source>
</reference>
<proteinExistence type="predicted"/>
<protein>
    <submittedName>
        <fullName evidence="1">Uncharacterized protein</fullName>
    </submittedName>
</protein>
<gene>
    <name evidence="1" type="ORF">PGH07_09940</name>
</gene>